<dbReference type="PANTHER" id="PTHR43884">
    <property type="entry name" value="ACYL-COA DEHYDROGENASE"/>
    <property type="match status" value="1"/>
</dbReference>
<evidence type="ECO:0000259" key="3">
    <source>
        <dbReference type="Pfam" id="PF08028"/>
    </source>
</evidence>
<dbReference type="InterPro" id="IPR013786">
    <property type="entry name" value="AcylCoA_DH/ox_N"/>
</dbReference>
<dbReference type="EC" id="1.14.14.12" evidence="4"/>
<keyword evidence="1 4" id="KW-0560">Oxidoreductase</keyword>
<name>A0ABW6RU13_9NOCA</name>
<sequence>MDVDVTEAVRQLLPQLVARAKEVDATGRIPQESIAELVDAGMFRMLQPKWCGGLENDPSLFYEFVRTIAGACGSTGWVTSFLGVSPWHVALFDERAQRDVWDEHPDALVCSAYAPVGRLVPVPGGYELSGRWHFVSGCAHASWALLGGTVVSETGQSVDIVTALVPRSDYRIENVWDTVGLRGTGGEDLHAERVFVPEYRILRNFDVALRRGPGQKLNPGPLYRMPYGTMFSHAVTAPILGFADGSLRVFLEHMRDHTRLSLGGRTLTTEQHIAVGRAESEIDAALLQINRNLRELYECARRREEIPMRLRLRARRDQACGTEKAIRAIDEVFGAAGGISLRRGNPIERAWRDAHAAKVHSANDVNAALALYGQGAFGIPIDDMLV</sequence>
<proteinExistence type="predicted"/>
<dbReference type="GO" id="GO:0036383">
    <property type="term" value="F:3-hydroxy-9,10-secoandrosta-1,3,5(10)-triene-9,17-dione monooxygenase activity"/>
    <property type="evidence" value="ECO:0007669"/>
    <property type="project" value="UniProtKB-EC"/>
</dbReference>
<evidence type="ECO:0000313" key="5">
    <source>
        <dbReference type="Proteomes" id="UP001601992"/>
    </source>
</evidence>
<dbReference type="Pfam" id="PF08028">
    <property type="entry name" value="Acyl-CoA_dh_2"/>
    <property type="match status" value="1"/>
</dbReference>
<dbReference type="SUPFAM" id="SSF47203">
    <property type="entry name" value="Acyl-CoA dehydrogenase C-terminal domain-like"/>
    <property type="match status" value="1"/>
</dbReference>
<keyword evidence="4" id="KW-0503">Monooxygenase</keyword>
<dbReference type="InterPro" id="IPR036250">
    <property type="entry name" value="AcylCo_DH-like_C"/>
</dbReference>
<comment type="caution">
    <text evidence="4">The sequence shown here is derived from an EMBL/GenBank/DDBJ whole genome shotgun (WGS) entry which is preliminary data.</text>
</comment>
<dbReference type="InterPro" id="IPR037069">
    <property type="entry name" value="AcylCoA_DH/ox_N_sf"/>
</dbReference>
<protein>
    <submittedName>
        <fullName evidence="4">3-hydroxy-9,10-secoandrosta-1,3,5(10)-triene-9, 17-dione monooxygenase oxygenase subunit</fullName>
        <ecNumber evidence="4">1.14.14.12</ecNumber>
    </submittedName>
</protein>
<evidence type="ECO:0000259" key="2">
    <source>
        <dbReference type="Pfam" id="PF02771"/>
    </source>
</evidence>
<feature type="domain" description="Acyl-CoA dehydrogenase C-terminal" evidence="3">
    <location>
        <begin position="236"/>
        <end position="364"/>
    </location>
</feature>
<dbReference type="EMBL" id="JBIAQY010000002">
    <property type="protein sequence ID" value="MFF3567498.1"/>
    <property type="molecule type" value="Genomic_DNA"/>
</dbReference>
<dbReference type="Pfam" id="PF02771">
    <property type="entry name" value="Acyl-CoA_dh_N"/>
    <property type="match status" value="1"/>
</dbReference>
<dbReference type="PANTHER" id="PTHR43884:SF12">
    <property type="entry name" value="ISOVALERYL-COA DEHYDROGENASE, MITOCHONDRIAL-RELATED"/>
    <property type="match status" value="1"/>
</dbReference>
<accession>A0ABW6RU13</accession>
<reference evidence="4 5" key="1">
    <citation type="submission" date="2024-10" db="EMBL/GenBank/DDBJ databases">
        <title>The Natural Products Discovery Center: Release of the First 8490 Sequenced Strains for Exploring Actinobacteria Biosynthetic Diversity.</title>
        <authorList>
            <person name="Kalkreuter E."/>
            <person name="Kautsar S.A."/>
            <person name="Yang D."/>
            <person name="Bader C.D."/>
            <person name="Teijaro C.N."/>
            <person name="Fluegel L."/>
            <person name="Davis C.M."/>
            <person name="Simpson J.R."/>
            <person name="Lauterbach L."/>
            <person name="Steele A.D."/>
            <person name="Gui C."/>
            <person name="Meng S."/>
            <person name="Li G."/>
            <person name="Viehrig K."/>
            <person name="Ye F."/>
            <person name="Su P."/>
            <person name="Kiefer A.F."/>
            <person name="Nichols A."/>
            <person name="Cepeda A.J."/>
            <person name="Yan W."/>
            <person name="Fan B."/>
            <person name="Jiang Y."/>
            <person name="Adhikari A."/>
            <person name="Zheng C.-J."/>
            <person name="Schuster L."/>
            <person name="Cowan T.M."/>
            <person name="Smanski M.J."/>
            <person name="Chevrette M.G."/>
            <person name="De Carvalho L.P.S."/>
            <person name="Shen B."/>
        </authorList>
    </citation>
    <scope>NUCLEOTIDE SEQUENCE [LARGE SCALE GENOMIC DNA]</scope>
    <source>
        <strain evidence="4 5">NPDC002593</strain>
    </source>
</reference>
<evidence type="ECO:0000256" key="1">
    <source>
        <dbReference type="ARBA" id="ARBA00023002"/>
    </source>
</evidence>
<dbReference type="PIRSF" id="PIRSF016578">
    <property type="entry name" value="HsaA"/>
    <property type="match status" value="1"/>
</dbReference>
<dbReference type="InterPro" id="IPR009100">
    <property type="entry name" value="AcylCoA_DH/oxidase_NM_dom_sf"/>
</dbReference>
<dbReference type="InterPro" id="IPR046373">
    <property type="entry name" value="Acyl-CoA_Oxase/DH_mid-dom_sf"/>
</dbReference>
<dbReference type="NCBIfam" id="NF045629">
    <property type="entry name" value="monooxsub_HsaA"/>
    <property type="match status" value="1"/>
</dbReference>
<evidence type="ECO:0000313" key="4">
    <source>
        <dbReference type="EMBL" id="MFF3567498.1"/>
    </source>
</evidence>
<organism evidence="4 5">
    <name type="scientific">Nocardia jiangxiensis</name>
    <dbReference type="NCBI Taxonomy" id="282685"/>
    <lineage>
        <taxon>Bacteria</taxon>
        <taxon>Bacillati</taxon>
        <taxon>Actinomycetota</taxon>
        <taxon>Actinomycetes</taxon>
        <taxon>Mycobacteriales</taxon>
        <taxon>Nocardiaceae</taxon>
        <taxon>Nocardia</taxon>
    </lineage>
</organism>
<gene>
    <name evidence="4" type="primary">hsaA</name>
    <name evidence="4" type="ORF">ACFYXQ_06910</name>
</gene>
<dbReference type="InterPro" id="IPR013107">
    <property type="entry name" value="Acyl-CoA_DH_C"/>
</dbReference>
<dbReference type="RefSeq" id="WP_085997771.1">
    <property type="nucleotide sequence ID" value="NZ_JBIAQY010000002.1"/>
</dbReference>
<dbReference type="Gene3D" id="2.40.110.10">
    <property type="entry name" value="Butyryl-CoA Dehydrogenase, subunit A, domain 2"/>
    <property type="match status" value="1"/>
</dbReference>
<keyword evidence="5" id="KW-1185">Reference proteome</keyword>
<dbReference type="SUPFAM" id="SSF56645">
    <property type="entry name" value="Acyl-CoA dehydrogenase NM domain-like"/>
    <property type="match status" value="1"/>
</dbReference>
<feature type="domain" description="Acyl-CoA dehydrogenase/oxidase N-terminal" evidence="2">
    <location>
        <begin position="6"/>
        <end position="97"/>
    </location>
</feature>
<dbReference type="InterPro" id="IPR054617">
    <property type="entry name" value="HsaA"/>
</dbReference>
<dbReference type="Proteomes" id="UP001601992">
    <property type="component" value="Unassembled WGS sequence"/>
</dbReference>
<dbReference type="Gene3D" id="1.20.140.10">
    <property type="entry name" value="Butyryl-CoA Dehydrogenase, subunit A, domain 3"/>
    <property type="match status" value="1"/>
</dbReference>
<dbReference type="Gene3D" id="1.10.540.10">
    <property type="entry name" value="Acyl-CoA dehydrogenase/oxidase, N-terminal domain"/>
    <property type="match status" value="1"/>
</dbReference>